<dbReference type="Pfam" id="PF02661">
    <property type="entry name" value="Fic"/>
    <property type="match status" value="1"/>
</dbReference>
<accession>Q12VI9</accession>
<feature type="domain" description="Fido" evidence="1">
    <location>
        <begin position="178"/>
        <end position="318"/>
    </location>
</feature>
<protein>
    <submittedName>
        <fullName evidence="2">Fic domain-containing protein</fullName>
    </submittedName>
</protein>
<dbReference type="HOGENOM" id="CLU_040460_3_0_2"/>
<evidence type="ECO:0000313" key="2">
    <source>
        <dbReference type="EMBL" id="ABE52537.1"/>
    </source>
</evidence>
<dbReference type="PANTHER" id="PTHR13504">
    <property type="entry name" value="FIDO DOMAIN-CONTAINING PROTEIN DDB_G0283145"/>
    <property type="match status" value="1"/>
</dbReference>
<evidence type="ECO:0000259" key="1">
    <source>
        <dbReference type="PROSITE" id="PS51459"/>
    </source>
</evidence>
<proteinExistence type="predicted"/>
<dbReference type="AlphaFoldDB" id="Q12VI9"/>
<reference evidence="3" key="1">
    <citation type="journal article" date="2009" name="ISME J.">
        <title>The genome sequence of the psychrophilic archaeon, Methanococcoides burtonii: the role of genome evolution in cold adaptation.</title>
        <authorList>
            <person name="Allen M.A."/>
            <person name="Lauro F.M."/>
            <person name="Williams T.J."/>
            <person name="Burg D."/>
            <person name="Siddiqui K.S."/>
            <person name="De Francisci D."/>
            <person name="Chong K.W."/>
            <person name="Pilak O."/>
            <person name="Chew H.H."/>
            <person name="De Maere M.Z."/>
            <person name="Ting L."/>
            <person name="Katrib M."/>
            <person name="Ng C."/>
            <person name="Sowers K.R."/>
            <person name="Galperin M.Y."/>
            <person name="Anderson I.J."/>
            <person name="Ivanova N."/>
            <person name="Dalin E."/>
            <person name="Martinez M."/>
            <person name="Lapidus A."/>
            <person name="Hauser L."/>
            <person name="Land M."/>
            <person name="Thomas T."/>
            <person name="Cavicchioli R."/>
        </authorList>
    </citation>
    <scope>NUCLEOTIDE SEQUENCE [LARGE SCALE GENOMIC DNA]</scope>
    <source>
        <strain evidence="3">DSM 6242 / NBRC 107633 / OCM 468 / ACE-M</strain>
    </source>
</reference>
<dbReference type="InterPro" id="IPR003812">
    <property type="entry name" value="Fido"/>
</dbReference>
<dbReference type="InterPro" id="IPR040198">
    <property type="entry name" value="Fido_containing"/>
</dbReference>
<dbReference type="Proteomes" id="UP000001979">
    <property type="component" value="Chromosome"/>
</dbReference>
<dbReference type="KEGG" id="mbu:Mbur_1635"/>
<dbReference type="PROSITE" id="PS51459">
    <property type="entry name" value="FIDO"/>
    <property type="match status" value="1"/>
</dbReference>
<sequence length="326" mass="38026">MQIQVLQLNRQVSTKSYIKGGHLLYNVYIEKRKQGHNTKYYLTHSYKIRGKTRKIRRYLGLNLNEADISTLRKDAEESILKELDSPKNLLKFSLTRKEILKLNEYDSDIQIAHLDPLQWKTFTETFVYNTNAIEGSTISPDEVHDILKNNAKARTDDELESIGVAEAVDYIRNTDEKLSISLILELHEMCFRESKDFAGKLRDVEVIIRDGRGNIVHQGIPSTEIERELNELTAWYNENREEIKPLLLAAILHNQFEYIHPFEDGNGRVGRLLLNYALLQKDYPPINILLEDRSKYYECLRLYSQENNLESTLGFLISQYSKWPDG</sequence>
<keyword evidence="3" id="KW-1185">Reference proteome</keyword>
<dbReference type="SUPFAM" id="SSF140931">
    <property type="entry name" value="Fic-like"/>
    <property type="match status" value="1"/>
</dbReference>
<dbReference type="EMBL" id="CP000300">
    <property type="protein sequence ID" value="ABE52537.1"/>
    <property type="molecule type" value="Genomic_DNA"/>
</dbReference>
<dbReference type="PANTHER" id="PTHR13504:SF38">
    <property type="entry name" value="FIDO DOMAIN-CONTAINING PROTEIN"/>
    <property type="match status" value="1"/>
</dbReference>
<name>Q12VI9_METBU</name>
<dbReference type="InterPro" id="IPR036597">
    <property type="entry name" value="Fido-like_dom_sf"/>
</dbReference>
<gene>
    <name evidence="2" type="ordered locus">Mbur_1635</name>
</gene>
<dbReference type="Gene3D" id="1.10.3290.10">
    <property type="entry name" value="Fido-like domain"/>
    <property type="match status" value="1"/>
</dbReference>
<evidence type="ECO:0000313" key="3">
    <source>
        <dbReference type="Proteomes" id="UP000001979"/>
    </source>
</evidence>
<dbReference type="STRING" id="259564.Mbur_1635"/>
<organism evidence="2 3">
    <name type="scientific">Methanococcoides burtonii (strain DSM 6242 / NBRC 107633 / OCM 468 / ACE-M)</name>
    <dbReference type="NCBI Taxonomy" id="259564"/>
    <lineage>
        <taxon>Archaea</taxon>
        <taxon>Methanobacteriati</taxon>
        <taxon>Methanobacteriota</taxon>
        <taxon>Stenosarchaea group</taxon>
        <taxon>Methanomicrobia</taxon>
        <taxon>Methanosarcinales</taxon>
        <taxon>Methanosarcinaceae</taxon>
        <taxon>Methanococcoides</taxon>
    </lineage>
</organism>